<evidence type="ECO:0000313" key="3">
    <source>
        <dbReference type="Proteomes" id="UP000536746"/>
    </source>
</evidence>
<dbReference type="RefSeq" id="WP_148664576.1">
    <property type="nucleotide sequence ID" value="NZ_CP018845.1"/>
</dbReference>
<comment type="caution">
    <text evidence="2">The sequence shown here is derived from an EMBL/GenBank/DDBJ whole genome shotgun (WGS) entry which is preliminary data.</text>
</comment>
<accession>A0ABX2M3C3</accession>
<sequence>MESTPGLVAPPGPKVAAFFVAAFSSVSNPEKISISVSKLSEKYIKATRGLLLLFVNSLFLCSIYLHFFNDFPRAAFIGKSGI</sequence>
<dbReference type="Proteomes" id="UP000536746">
    <property type="component" value="Unassembled WGS sequence"/>
</dbReference>
<gene>
    <name evidence="2" type="ORF">HNO84_11460</name>
</gene>
<reference evidence="2 3" key="1">
    <citation type="journal article" date="2020" name="Front. Plant Sci.">
        <title>Isolation of Rhizosphere Bacteria That Improve Quality and Water Stress Tolerance in Greenhouse Ornamentals.</title>
        <authorList>
            <person name="Nordstedt N.P."/>
            <person name="Jones M.L."/>
        </authorList>
    </citation>
    <scope>NUCLEOTIDE SEQUENCE [LARGE SCALE GENOMIC DNA]</scope>
    <source>
        <strain evidence="2 3">C6C2</strain>
    </source>
</reference>
<protein>
    <submittedName>
        <fullName evidence="2">Uncharacterized protein</fullName>
    </submittedName>
</protein>
<keyword evidence="1" id="KW-0472">Membrane</keyword>
<evidence type="ECO:0000256" key="1">
    <source>
        <dbReference type="SAM" id="Phobius"/>
    </source>
</evidence>
<organism evidence="2 3">
    <name type="scientific">Herbaspirillum robiniae</name>
    <dbReference type="NCBI Taxonomy" id="2014887"/>
    <lineage>
        <taxon>Bacteria</taxon>
        <taxon>Pseudomonadati</taxon>
        <taxon>Pseudomonadota</taxon>
        <taxon>Betaproteobacteria</taxon>
        <taxon>Burkholderiales</taxon>
        <taxon>Oxalobacteraceae</taxon>
        <taxon>Herbaspirillum</taxon>
    </lineage>
</organism>
<feature type="transmembrane region" description="Helical" evidence="1">
    <location>
        <begin position="49"/>
        <end position="67"/>
    </location>
</feature>
<keyword evidence="1" id="KW-1133">Transmembrane helix</keyword>
<name>A0ABX2M3C3_9BURK</name>
<evidence type="ECO:0000313" key="2">
    <source>
        <dbReference type="EMBL" id="NUU02216.1"/>
    </source>
</evidence>
<keyword evidence="1" id="KW-0812">Transmembrane</keyword>
<dbReference type="EMBL" id="JABFMT010000010">
    <property type="protein sequence ID" value="NUU02216.1"/>
    <property type="molecule type" value="Genomic_DNA"/>
</dbReference>
<keyword evidence="3" id="KW-1185">Reference proteome</keyword>
<proteinExistence type="predicted"/>